<dbReference type="Gene3D" id="3.10.450.50">
    <property type="match status" value="1"/>
</dbReference>
<comment type="caution">
    <text evidence="1">The sequence shown here is derived from an EMBL/GenBank/DDBJ whole genome shotgun (WGS) entry which is preliminary data.</text>
</comment>
<evidence type="ECO:0000313" key="2">
    <source>
        <dbReference type="Proteomes" id="UP001221150"/>
    </source>
</evidence>
<keyword evidence="2" id="KW-1185">Reference proteome</keyword>
<proteinExistence type="predicted"/>
<dbReference type="SUPFAM" id="SSF54427">
    <property type="entry name" value="NTF2-like"/>
    <property type="match status" value="1"/>
</dbReference>
<dbReference type="RefSeq" id="WP_276108997.1">
    <property type="nucleotide sequence ID" value="NZ_JARJBB010000005.1"/>
</dbReference>
<dbReference type="Pfam" id="PF07366">
    <property type="entry name" value="SnoaL"/>
    <property type="match status" value="1"/>
</dbReference>
<reference evidence="1 2" key="1">
    <citation type="submission" date="2023-03" db="EMBL/GenBank/DDBJ databases">
        <title>Draft genome sequence of Streptomyces sp. K1PA1 isolated from peat swamp forest in Thailand.</title>
        <authorList>
            <person name="Klaysubun C."/>
            <person name="Duangmal K."/>
        </authorList>
    </citation>
    <scope>NUCLEOTIDE SEQUENCE [LARGE SCALE GENOMIC DNA]</scope>
    <source>
        <strain evidence="1 2">K1PA1</strain>
    </source>
</reference>
<dbReference type="EMBL" id="JARJBB010000005">
    <property type="protein sequence ID" value="MDF3299443.1"/>
    <property type="molecule type" value="Genomic_DNA"/>
</dbReference>
<dbReference type="PANTHER" id="PTHR38436:SF1">
    <property type="entry name" value="ESTER CYCLASE"/>
    <property type="match status" value="1"/>
</dbReference>
<dbReference type="PANTHER" id="PTHR38436">
    <property type="entry name" value="POLYKETIDE CYCLASE SNOAL-LIKE DOMAIN"/>
    <property type="match status" value="1"/>
</dbReference>
<accession>A0ABT6A461</accession>
<dbReference type="InterPro" id="IPR009959">
    <property type="entry name" value="Cyclase_SnoaL-like"/>
</dbReference>
<organism evidence="1 2">
    <name type="scientific">Streptomyces tropicalis</name>
    <dbReference type="NCBI Taxonomy" id="3034234"/>
    <lineage>
        <taxon>Bacteria</taxon>
        <taxon>Bacillati</taxon>
        <taxon>Actinomycetota</taxon>
        <taxon>Actinomycetes</taxon>
        <taxon>Kitasatosporales</taxon>
        <taxon>Streptomycetaceae</taxon>
        <taxon>Streptomyces</taxon>
    </lineage>
</organism>
<sequence length="138" mass="15764">MTMAKEVVREFLLQVRSGKHPERAGKYMATQVEAHQVQAEAPATVVRTPQQYTAHVREMLAVYGPFEFSIDELLSEDDRVYARWHQVGRHQGALDGHAPTGRPLTQYTSAVYRVRDEVIVEYWIQIDRQGVLAQLQAS</sequence>
<gene>
    <name evidence="1" type="ORF">P3H78_12515</name>
</gene>
<dbReference type="InterPro" id="IPR032710">
    <property type="entry name" value="NTF2-like_dom_sf"/>
</dbReference>
<evidence type="ECO:0000313" key="1">
    <source>
        <dbReference type="EMBL" id="MDF3299443.1"/>
    </source>
</evidence>
<name>A0ABT6A461_9ACTN</name>
<protein>
    <submittedName>
        <fullName evidence="1">Ester cyclase</fullName>
    </submittedName>
</protein>
<dbReference type="Proteomes" id="UP001221150">
    <property type="component" value="Unassembled WGS sequence"/>
</dbReference>